<gene>
    <name evidence="2" type="ORF">JKP88DRAFT_250259</name>
</gene>
<name>A0A835YQJ3_9STRA</name>
<proteinExistence type="predicted"/>
<feature type="region of interest" description="Disordered" evidence="1">
    <location>
        <begin position="124"/>
        <end position="196"/>
    </location>
</feature>
<evidence type="ECO:0000313" key="2">
    <source>
        <dbReference type="EMBL" id="KAG5175354.1"/>
    </source>
</evidence>
<dbReference type="Proteomes" id="UP000664859">
    <property type="component" value="Unassembled WGS sequence"/>
</dbReference>
<feature type="compositionally biased region" description="Polar residues" evidence="1">
    <location>
        <begin position="140"/>
        <end position="154"/>
    </location>
</feature>
<keyword evidence="3" id="KW-1185">Reference proteome</keyword>
<protein>
    <submittedName>
        <fullName evidence="2">Uncharacterized protein</fullName>
    </submittedName>
</protein>
<organism evidence="2 3">
    <name type="scientific">Tribonema minus</name>
    <dbReference type="NCBI Taxonomy" id="303371"/>
    <lineage>
        <taxon>Eukaryota</taxon>
        <taxon>Sar</taxon>
        <taxon>Stramenopiles</taxon>
        <taxon>Ochrophyta</taxon>
        <taxon>PX clade</taxon>
        <taxon>Xanthophyceae</taxon>
        <taxon>Tribonematales</taxon>
        <taxon>Tribonemataceae</taxon>
        <taxon>Tribonema</taxon>
    </lineage>
</organism>
<comment type="caution">
    <text evidence="2">The sequence shown here is derived from an EMBL/GenBank/DDBJ whole genome shotgun (WGS) entry which is preliminary data.</text>
</comment>
<dbReference type="EMBL" id="JAFCMP010000551">
    <property type="protein sequence ID" value="KAG5175354.1"/>
    <property type="molecule type" value="Genomic_DNA"/>
</dbReference>
<evidence type="ECO:0000313" key="3">
    <source>
        <dbReference type="Proteomes" id="UP000664859"/>
    </source>
</evidence>
<accession>A0A835YQJ3</accession>
<dbReference type="AlphaFoldDB" id="A0A835YQJ3"/>
<sequence length="518" mass="56550">MTAFRAAALTSARLCCSTRLVAWHHRRPLQQLPASTLQRFQDLSHSSNLQALQAPWPPWRLHGVFLYVAKDMATVAKMYIEVHFQRRRLAITYWALFQALRAHIMNDDDDPDTQVDVTVRPFTSKSGSTCLEPDPYGRDCQSSSPGITDRSGNLTGLGEPTSLQRLTGKQQLRANTTSPCNSSSTPQLETTERTPRRRRIGHCHRCMIGAAQRTLLSLAAASTVLLHGHTSQRHMDTLLPHSAPASSAWTPLHSHPHSSWRHPCAAVRSLAGGAHAPLYAHSSWRRPRAALAALRRAYSRASRTPQQAGRGAPLCRCQARPWWRTFASSLILPTAARLRAAAQHTRNCGAPFASSSTLPVAARLHVTAEHGRGGTPSCHHSYRWRRRAFVSLLSTRAPLQQWRAIHVIVHTAGGGKLRVIACTAGGGAPVVSLLCTAAMARYSLSRPAAVARLRVIARTAGGSAPFVSPLCTAAMGRYSCHRSSCQRRAFVSLLSSATVARLRVIAHNLGGGMPACRY</sequence>
<feature type="compositionally biased region" description="Polar residues" evidence="1">
    <location>
        <begin position="161"/>
        <end position="174"/>
    </location>
</feature>
<reference evidence="2" key="1">
    <citation type="submission" date="2021-02" db="EMBL/GenBank/DDBJ databases">
        <title>First Annotated Genome of the Yellow-green Alga Tribonema minus.</title>
        <authorList>
            <person name="Mahan K.M."/>
        </authorList>
    </citation>
    <scope>NUCLEOTIDE SEQUENCE</scope>
    <source>
        <strain evidence="2">UTEX B ZZ1240</strain>
    </source>
</reference>
<evidence type="ECO:0000256" key="1">
    <source>
        <dbReference type="SAM" id="MobiDB-lite"/>
    </source>
</evidence>
<feature type="compositionally biased region" description="Low complexity" evidence="1">
    <location>
        <begin position="175"/>
        <end position="186"/>
    </location>
</feature>